<keyword evidence="2" id="KW-1185">Reference proteome</keyword>
<proteinExistence type="predicted"/>
<dbReference type="Proteomes" id="UP000195569">
    <property type="component" value="Unassembled WGS sequence"/>
</dbReference>
<name>A0A1N7SW07_9BURK</name>
<accession>A0A1N7SW07</accession>
<evidence type="ECO:0000313" key="2">
    <source>
        <dbReference type="Proteomes" id="UP000195569"/>
    </source>
</evidence>
<gene>
    <name evidence="1" type="ORF">BN2476_1230069</name>
</gene>
<evidence type="ECO:0000313" key="1">
    <source>
        <dbReference type="EMBL" id="SIT51537.1"/>
    </source>
</evidence>
<sequence>MQILTICTKTVERSMHEKSEPHRQHLNFQLHDVTGCVSRVAITSARPCSATGRGFVWTAAPPVVAPTARDTARPFRQRSTGHGDRSFVAEAATASLTLCCR</sequence>
<protein>
    <submittedName>
        <fullName evidence="1">Uncharacterized protein</fullName>
    </submittedName>
</protein>
<reference evidence="1" key="1">
    <citation type="submission" date="2016-12" db="EMBL/GenBank/DDBJ databases">
        <authorList>
            <person name="Moulin L."/>
        </authorList>
    </citation>
    <scope>NUCLEOTIDE SEQUENCE [LARGE SCALE GENOMIC DNA]</scope>
    <source>
        <strain evidence="1">STM 7183</strain>
    </source>
</reference>
<organism evidence="1 2">
    <name type="scientific">Paraburkholderia piptadeniae</name>
    <dbReference type="NCBI Taxonomy" id="1701573"/>
    <lineage>
        <taxon>Bacteria</taxon>
        <taxon>Pseudomonadati</taxon>
        <taxon>Pseudomonadota</taxon>
        <taxon>Betaproteobacteria</taxon>
        <taxon>Burkholderiales</taxon>
        <taxon>Burkholderiaceae</taxon>
        <taxon>Paraburkholderia</taxon>
    </lineage>
</organism>
<dbReference type="EMBL" id="CYGY02000123">
    <property type="protein sequence ID" value="SIT51537.1"/>
    <property type="molecule type" value="Genomic_DNA"/>
</dbReference>
<dbReference type="AlphaFoldDB" id="A0A1N7SW07"/>
<comment type="caution">
    <text evidence="1">The sequence shown here is derived from an EMBL/GenBank/DDBJ whole genome shotgun (WGS) entry which is preliminary data.</text>
</comment>